<gene>
    <name evidence="1" type="ORF">METZ01_LOCUS356141</name>
</gene>
<evidence type="ECO:0000313" key="1">
    <source>
        <dbReference type="EMBL" id="SVD03287.1"/>
    </source>
</evidence>
<feature type="non-terminal residue" evidence="1">
    <location>
        <position position="23"/>
    </location>
</feature>
<reference evidence="1" key="1">
    <citation type="submission" date="2018-05" db="EMBL/GenBank/DDBJ databases">
        <authorList>
            <person name="Lanie J.A."/>
            <person name="Ng W.-L."/>
            <person name="Kazmierczak K.M."/>
            <person name="Andrzejewski T.M."/>
            <person name="Davidsen T.M."/>
            <person name="Wayne K.J."/>
            <person name="Tettelin H."/>
            <person name="Glass J.I."/>
            <person name="Rusch D."/>
            <person name="Podicherti R."/>
            <person name="Tsui H.-C.T."/>
            <person name="Winkler M.E."/>
        </authorList>
    </citation>
    <scope>NUCLEOTIDE SEQUENCE</scope>
</reference>
<sequence length="23" mass="2589">MTMPSFIMGFREGLEAFLLIAIT</sequence>
<dbReference type="EMBL" id="UINC01125453">
    <property type="protein sequence ID" value="SVD03287.1"/>
    <property type="molecule type" value="Genomic_DNA"/>
</dbReference>
<accession>A0A382S243</accession>
<dbReference type="AlphaFoldDB" id="A0A382S243"/>
<proteinExistence type="predicted"/>
<organism evidence="1">
    <name type="scientific">marine metagenome</name>
    <dbReference type="NCBI Taxonomy" id="408172"/>
    <lineage>
        <taxon>unclassified sequences</taxon>
        <taxon>metagenomes</taxon>
        <taxon>ecological metagenomes</taxon>
    </lineage>
</organism>
<protein>
    <submittedName>
        <fullName evidence="1">Uncharacterized protein</fullName>
    </submittedName>
</protein>
<name>A0A382S243_9ZZZZ</name>